<organism evidence="3 4">
    <name type="scientific">Rhodocollybia butyracea</name>
    <dbReference type="NCBI Taxonomy" id="206335"/>
    <lineage>
        <taxon>Eukaryota</taxon>
        <taxon>Fungi</taxon>
        <taxon>Dikarya</taxon>
        <taxon>Basidiomycota</taxon>
        <taxon>Agaricomycotina</taxon>
        <taxon>Agaricomycetes</taxon>
        <taxon>Agaricomycetidae</taxon>
        <taxon>Agaricales</taxon>
        <taxon>Marasmiineae</taxon>
        <taxon>Omphalotaceae</taxon>
        <taxon>Rhodocollybia</taxon>
    </lineage>
</organism>
<protein>
    <submittedName>
        <fullName evidence="3">Uncharacterized protein</fullName>
    </submittedName>
</protein>
<dbReference type="PANTHER" id="PTHR44830:SF1">
    <property type="entry name" value="TR-TYPE G DOMAIN-CONTAINING PROTEIN"/>
    <property type="match status" value="1"/>
</dbReference>
<comment type="caution">
    <text evidence="3">The sequence shown here is derived from an EMBL/GenBank/DDBJ whole genome shotgun (WGS) entry which is preliminary data.</text>
</comment>
<gene>
    <name evidence="3" type="ORF">BDP27DRAFT_1419495</name>
</gene>
<evidence type="ECO:0000313" key="4">
    <source>
        <dbReference type="Proteomes" id="UP000772434"/>
    </source>
</evidence>
<dbReference type="PANTHER" id="PTHR44830">
    <property type="entry name" value="ELONGATION FACTOR 1 ALPHA"/>
    <property type="match status" value="1"/>
</dbReference>
<keyword evidence="2" id="KW-0342">GTP-binding</keyword>
<proteinExistence type="predicted"/>
<dbReference type="GO" id="GO:0005525">
    <property type="term" value="F:GTP binding"/>
    <property type="evidence" value="ECO:0007669"/>
    <property type="project" value="UniProtKB-KW"/>
</dbReference>
<dbReference type="AlphaFoldDB" id="A0A9P5U9F6"/>
<evidence type="ECO:0000256" key="1">
    <source>
        <dbReference type="ARBA" id="ARBA00022741"/>
    </source>
</evidence>
<name>A0A9P5U9F6_9AGAR</name>
<dbReference type="SUPFAM" id="SSF50465">
    <property type="entry name" value="EF-Tu/eEF-1alpha/eIF2-gamma C-terminal domain"/>
    <property type="match status" value="1"/>
</dbReference>
<dbReference type="OrthoDB" id="3118383at2759"/>
<keyword evidence="4" id="KW-1185">Reference proteome</keyword>
<sequence>MVIAFILCHDCYQVGIACCLDMDQYELIAHFVDVAVLYLATTDSYCVHYQNVGFNAKNVSIKIYCGNIASDSKNDLTQEAAFALNHPGQIGAGNAPVLVCHTAHHACSKLAKLLSAVAQWISDNTTQAKNEHPIQHIHYRLTSFLLQL</sequence>
<dbReference type="InterPro" id="IPR009001">
    <property type="entry name" value="Transl_elong_EF1A/Init_IF2_C"/>
</dbReference>
<reference evidence="3" key="1">
    <citation type="submission" date="2020-11" db="EMBL/GenBank/DDBJ databases">
        <authorList>
            <consortium name="DOE Joint Genome Institute"/>
            <person name="Ahrendt S."/>
            <person name="Riley R."/>
            <person name="Andreopoulos W."/>
            <person name="Labutti K."/>
            <person name="Pangilinan J."/>
            <person name="Ruiz-Duenas F.J."/>
            <person name="Barrasa J.M."/>
            <person name="Sanchez-Garcia M."/>
            <person name="Camarero S."/>
            <person name="Miyauchi S."/>
            <person name="Serrano A."/>
            <person name="Linde D."/>
            <person name="Babiker R."/>
            <person name="Drula E."/>
            <person name="Ayuso-Fernandez I."/>
            <person name="Pacheco R."/>
            <person name="Padilla G."/>
            <person name="Ferreira P."/>
            <person name="Barriuso J."/>
            <person name="Kellner H."/>
            <person name="Castanera R."/>
            <person name="Alfaro M."/>
            <person name="Ramirez L."/>
            <person name="Pisabarro A.G."/>
            <person name="Kuo A."/>
            <person name="Tritt A."/>
            <person name="Lipzen A."/>
            <person name="He G."/>
            <person name="Yan M."/>
            <person name="Ng V."/>
            <person name="Cullen D."/>
            <person name="Martin F."/>
            <person name="Rosso M.-N."/>
            <person name="Henrissat B."/>
            <person name="Hibbett D."/>
            <person name="Martinez A.T."/>
            <person name="Grigoriev I.V."/>
        </authorList>
    </citation>
    <scope>NUCLEOTIDE SEQUENCE</scope>
    <source>
        <strain evidence="3">AH 40177</strain>
    </source>
</reference>
<accession>A0A9P5U9F6</accession>
<evidence type="ECO:0000313" key="3">
    <source>
        <dbReference type="EMBL" id="KAF9070966.1"/>
    </source>
</evidence>
<keyword evidence="1" id="KW-0547">Nucleotide-binding</keyword>
<dbReference type="EMBL" id="JADNRY010000036">
    <property type="protein sequence ID" value="KAF9070966.1"/>
    <property type="molecule type" value="Genomic_DNA"/>
</dbReference>
<dbReference type="Proteomes" id="UP000772434">
    <property type="component" value="Unassembled WGS sequence"/>
</dbReference>
<evidence type="ECO:0000256" key="2">
    <source>
        <dbReference type="ARBA" id="ARBA00023134"/>
    </source>
</evidence>